<comment type="caution">
    <text evidence="2">The sequence shown here is derived from an EMBL/GenBank/DDBJ whole genome shotgun (WGS) entry which is preliminary data.</text>
</comment>
<feature type="transmembrane region" description="Helical" evidence="1">
    <location>
        <begin position="53"/>
        <end position="72"/>
    </location>
</feature>
<gene>
    <name evidence="2" type="ORF">CEY11_00250</name>
</gene>
<dbReference type="Proteomes" id="UP000214603">
    <property type="component" value="Unassembled WGS sequence"/>
</dbReference>
<dbReference type="OrthoDB" id="9804645at2"/>
<dbReference type="InterPro" id="IPR046035">
    <property type="entry name" value="DUF5993"/>
</dbReference>
<reference evidence="3" key="1">
    <citation type="submission" date="2017-06" db="EMBL/GenBank/DDBJ databases">
        <title>Herbaspirillum phytohormonus sp. nov., isolated from the root nodule of Robinia pseudoacacia in lead-zinc mine.</title>
        <authorList>
            <person name="Fan M."/>
            <person name="Lin Y."/>
        </authorList>
    </citation>
    <scope>NUCLEOTIDE SEQUENCE [LARGE SCALE GENOMIC DNA]</scope>
    <source>
        <strain evidence="3">SC-089</strain>
    </source>
</reference>
<feature type="transmembrane region" description="Helical" evidence="1">
    <location>
        <begin position="29"/>
        <end position="46"/>
    </location>
</feature>
<sequence length="80" mass="8937">MAQLSITLWPAKQNIVPHTGEDNPEANPIVMMLPFLTAAIALWLGLTGRRSPCLWLWLLTSIIFAAWCYQHMTGTLSISL</sequence>
<evidence type="ECO:0000256" key="1">
    <source>
        <dbReference type="SAM" id="Phobius"/>
    </source>
</evidence>
<keyword evidence="1" id="KW-0812">Transmembrane</keyword>
<dbReference type="RefSeq" id="WP_088601345.1">
    <property type="nucleotide sequence ID" value="NZ_NJIH01000001.1"/>
</dbReference>
<keyword evidence="1" id="KW-1133">Transmembrane helix</keyword>
<keyword evidence="3" id="KW-1185">Reference proteome</keyword>
<accession>A0A225MXV1</accession>
<protein>
    <submittedName>
        <fullName evidence="2">Uncharacterized protein</fullName>
    </submittedName>
</protein>
<evidence type="ECO:0000313" key="2">
    <source>
        <dbReference type="EMBL" id="OWT66217.1"/>
    </source>
</evidence>
<keyword evidence="1" id="KW-0472">Membrane</keyword>
<dbReference type="EMBL" id="NJIH01000001">
    <property type="protein sequence ID" value="OWT66217.1"/>
    <property type="molecule type" value="Genomic_DNA"/>
</dbReference>
<dbReference type="AlphaFoldDB" id="A0A225MXV1"/>
<dbReference type="Pfam" id="PF19455">
    <property type="entry name" value="DUF5993"/>
    <property type="match status" value="1"/>
</dbReference>
<proteinExistence type="predicted"/>
<name>A0A225MXV1_9BURK</name>
<organism evidence="2 3">
    <name type="scientific">Candidimonas nitroreducens</name>
    <dbReference type="NCBI Taxonomy" id="683354"/>
    <lineage>
        <taxon>Bacteria</taxon>
        <taxon>Pseudomonadati</taxon>
        <taxon>Pseudomonadota</taxon>
        <taxon>Betaproteobacteria</taxon>
        <taxon>Burkholderiales</taxon>
        <taxon>Alcaligenaceae</taxon>
        <taxon>Candidimonas</taxon>
    </lineage>
</organism>
<evidence type="ECO:0000313" key="3">
    <source>
        <dbReference type="Proteomes" id="UP000214603"/>
    </source>
</evidence>